<evidence type="ECO:0000256" key="3">
    <source>
        <dbReference type="ARBA" id="ARBA00022692"/>
    </source>
</evidence>
<dbReference type="InterPro" id="IPR023214">
    <property type="entry name" value="HAD_sf"/>
</dbReference>
<dbReference type="InterPro" id="IPR018303">
    <property type="entry name" value="ATPase_P-typ_P_site"/>
</dbReference>
<dbReference type="SUPFAM" id="SSF81660">
    <property type="entry name" value="Metal cation-transporting ATPase, ATP-binding domain N"/>
    <property type="match status" value="1"/>
</dbReference>
<evidence type="ECO:0000256" key="5">
    <source>
        <dbReference type="ARBA" id="ARBA00022967"/>
    </source>
</evidence>
<keyword evidence="4" id="KW-0479">Metal-binding</keyword>
<dbReference type="OrthoDB" id="432719at2759"/>
<dbReference type="GO" id="GO:0043682">
    <property type="term" value="F:P-type divalent copper transporter activity"/>
    <property type="evidence" value="ECO:0007669"/>
    <property type="project" value="TreeGrafter"/>
</dbReference>
<name>A0A9K3CS79_9EUKA</name>
<keyword evidence="3 9" id="KW-0812">Transmembrane</keyword>
<feature type="transmembrane region" description="Helical" evidence="9">
    <location>
        <begin position="383"/>
        <end position="403"/>
    </location>
</feature>
<dbReference type="Gene3D" id="3.40.50.1000">
    <property type="entry name" value="HAD superfamily/HAD-like"/>
    <property type="match status" value="2"/>
</dbReference>
<sequence length="1262" mass="132060">ALNAGSSGTLTTTTSTLTLTSVSGAVHLKERVAYAVVRVEGEGEGERERAAMLFACTLILSTGFSVMGVEGGVSPLADTLIVEGGIDTHGIQAWTLSARLAEGRTLTLVPSTPLSTEGEEEGEGETVADPEWDYPSACDSETHLRDALRSLSLTPETSADMVSQIVAIGGQSVCVTQIGDIGHMNCNGCRQRVLNSILTPPESVSLSLPALMATVHREQMRAVVVVASKTRGAAREAEVLGEVTTILAEAHNGRYALPSPSDSGADACPVVLSPNIQGYEGAGERAVLETVKVTLKISGMTCGACVGAVEKAILSCPLVSECAVNLPFSTAAVTLRTTESHSATDIVDTVVDIVTQCGYGASPLTPSGSMSLDGMDTGEGRRWALKCIVSLCIAGVVMTIQMAGPKYWPDSWLFYSILPGLTWAIAIQLVLACAVQFGPGWSLLKKGYKGLIHGSPTMETLFSSGSFTALAFSLLSTGVSVGTAGSVSPPVFYDTVPMLIGFISMGKALENLTKLKAGSALASLASTMPETALALPMPALALPPASVDTSLTPVEVPTSVLTPGSIVMVKAGGRVPVDGVVVSGLGSIDESALTGESVYASKAPAQGLNKVLGGSVLMEGCLYVYAERVGADTQVVGIIDTVKSMQMYKSRAQKTADRVAALFTPILLITALVVFVAWCIAVFGFMSEEAVLAIIPTADGTFPTSSLGAFFLRLAVCVRFTVSLLVAACPCALGLAVPIVLLVLPGVAARYGTLFRTGARAAEAAMRVRAVVFDKTGTLTVGRPSVVAVAVVREEGEEDGGEDAILDLLEIAAVLERQSEHSLGASIVSASDDVIGAPADVAPSFTLRDGEFETVPGRGVKGVLVREGETAAHSVTVGGVSLFEAHGTTPTERERQMSVVRLTAEGGAPEDETLALAEGAPLSLSLSTARGGMATLQDTLRCTVMAVSVDDSLKGYICVSDTVRAEAHAVVSTLSSPPSKAQKNKDVFSCYIVTGDNREAALAIAEQVGIPAHRVASQCLPSDKTAIVSFIEARGRLPDASELERERERQEREKEEKRVAEMEVANPAETEEGEREVDDDKAEWEREKQRDAARLAAGGTPVLFIGDGINDAPCLAMSSMGVAVGSGTDLACQSADAVLMGKTHPLEGVPVVLDLSRELKTRVNGNFIWAAVYNAILLPVASGLLYPLGVPIISPVFASLAMSMSSVSVVLASLTLNWYKYGGYVRKTRSQARLDRERERERGREPKEASENTPLMQSETLA</sequence>
<reference evidence="11 12" key="1">
    <citation type="journal article" date="2018" name="PLoS ONE">
        <title>The draft genome of Kipferlia bialata reveals reductive genome evolution in fornicate parasites.</title>
        <authorList>
            <person name="Tanifuji G."/>
            <person name="Takabayashi S."/>
            <person name="Kume K."/>
            <person name="Takagi M."/>
            <person name="Nakayama T."/>
            <person name="Kamikawa R."/>
            <person name="Inagaki Y."/>
            <person name="Hashimoto T."/>
        </authorList>
    </citation>
    <scope>NUCLEOTIDE SEQUENCE [LARGE SCALE GENOMIC DNA]</scope>
    <source>
        <strain evidence="11">NY0173</strain>
    </source>
</reference>
<feature type="domain" description="HMA" evidence="10">
    <location>
        <begin position="291"/>
        <end position="362"/>
    </location>
</feature>
<keyword evidence="12" id="KW-1185">Reference proteome</keyword>
<evidence type="ECO:0000256" key="1">
    <source>
        <dbReference type="ARBA" id="ARBA00004370"/>
    </source>
</evidence>
<dbReference type="InterPro" id="IPR006121">
    <property type="entry name" value="HMA_dom"/>
</dbReference>
<dbReference type="InterPro" id="IPR008250">
    <property type="entry name" value="ATPase_P-typ_transduc_dom_A_sf"/>
</dbReference>
<evidence type="ECO:0000256" key="6">
    <source>
        <dbReference type="ARBA" id="ARBA00022989"/>
    </source>
</evidence>
<feature type="transmembrane region" description="Helical" evidence="9">
    <location>
        <begin position="1192"/>
        <end position="1219"/>
    </location>
</feature>
<dbReference type="PANTHER" id="PTHR43520:SF8">
    <property type="entry name" value="P-TYPE CU(+) TRANSPORTER"/>
    <property type="match status" value="1"/>
</dbReference>
<keyword evidence="6 9" id="KW-1133">Transmembrane helix</keyword>
<organism evidence="11 12">
    <name type="scientific">Kipferlia bialata</name>
    <dbReference type="NCBI Taxonomy" id="797122"/>
    <lineage>
        <taxon>Eukaryota</taxon>
        <taxon>Metamonada</taxon>
        <taxon>Carpediemonas-like organisms</taxon>
        <taxon>Kipferlia</taxon>
    </lineage>
</organism>
<comment type="caution">
    <text evidence="11">The sequence shown here is derived from an EMBL/GenBank/DDBJ whole genome shotgun (WGS) entry which is preliminary data.</text>
</comment>
<dbReference type="InterPro" id="IPR036412">
    <property type="entry name" value="HAD-like_sf"/>
</dbReference>
<feature type="compositionally biased region" description="Basic and acidic residues" evidence="8">
    <location>
        <begin position="1232"/>
        <end position="1250"/>
    </location>
</feature>
<proteinExistence type="inferred from homology"/>
<dbReference type="GO" id="GO:0005507">
    <property type="term" value="F:copper ion binding"/>
    <property type="evidence" value="ECO:0007669"/>
    <property type="project" value="TreeGrafter"/>
</dbReference>
<dbReference type="PROSITE" id="PS00154">
    <property type="entry name" value="ATPASE_E1_E2"/>
    <property type="match status" value="1"/>
</dbReference>
<dbReference type="PROSITE" id="PS01047">
    <property type="entry name" value="HMA_1"/>
    <property type="match status" value="1"/>
</dbReference>
<comment type="similarity">
    <text evidence="2">Belongs to the cation transport ATPase (P-type) (TC 3.A.3) family. Type IB subfamily.</text>
</comment>
<dbReference type="Gene3D" id="2.70.150.10">
    <property type="entry name" value="Calcium-transporting ATPase, cytoplasmic transduction domain A"/>
    <property type="match status" value="1"/>
</dbReference>
<feature type="non-terminal residue" evidence="11">
    <location>
        <position position="1262"/>
    </location>
</feature>
<dbReference type="EMBL" id="BDIP01000665">
    <property type="protein sequence ID" value="GIQ82344.1"/>
    <property type="molecule type" value="Genomic_DNA"/>
</dbReference>
<dbReference type="PROSITE" id="PS50846">
    <property type="entry name" value="HMA_2"/>
    <property type="match status" value="1"/>
</dbReference>
<keyword evidence="5" id="KW-1278">Translocase</keyword>
<dbReference type="Gene3D" id="3.40.1110.10">
    <property type="entry name" value="Calcium-transporting ATPase, cytoplasmic domain N"/>
    <property type="match status" value="1"/>
</dbReference>
<feature type="compositionally biased region" description="Polar residues" evidence="8">
    <location>
        <begin position="1251"/>
        <end position="1262"/>
    </location>
</feature>
<gene>
    <name evidence="11" type="ORF">KIPB_003461</name>
</gene>
<evidence type="ECO:0000256" key="8">
    <source>
        <dbReference type="SAM" id="MobiDB-lite"/>
    </source>
</evidence>
<evidence type="ECO:0000256" key="2">
    <source>
        <dbReference type="ARBA" id="ARBA00006024"/>
    </source>
</evidence>
<evidence type="ECO:0000259" key="10">
    <source>
        <dbReference type="PROSITE" id="PS50846"/>
    </source>
</evidence>
<feature type="region of interest" description="Disordered" evidence="8">
    <location>
        <begin position="110"/>
        <end position="131"/>
    </location>
</feature>
<dbReference type="InterPro" id="IPR059000">
    <property type="entry name" value="ATPase_P-type_domA"/>
</dbReference>
<feature type="transmembrane region" description="Helical" evidence="9">
    <location>
        <begin position="423"/>
        <end position="444"/>
    </location>
</feature>
<dbReference type="InterPro" id="IPR023298">
    <property type="entry name" value="ATPase_P-typ_TM_dom_sf"/>
</dbReference>
<dbReference type="Proteomes" id="UP000265618">
    <property type="component" value="Unassembled WGS sequence"/>
</dbReference>
<dbReference type="Pfam" id="PF00403">
    <property type="entry name" value="HMA"/>
    <property type="match status" value="1"/>
</dbReference>
<evidence type="ECO:0000256" key="7">
    <source>
        <dbReference type="ARBA" id="ARBA00023136"/>
    </source>
</evidence>
<feature type="transmembrane region" description="Helical" evidence="9">
    <location>
        <begin position="1167"/>
        <end position="1186"/>
    </location>
</feature>
<evidence type="ECO:0000256" key="9">
    <source>
        <dbReference type="SAM" id="Phobius"/>
    </source>
</evidence>
<feature type="compositionally biased region" description="Acidic residues" evidence="8">
    <location>
        <begin position="117"/>
        <end position="131"/>
    </location>
</feature>
<dbReference type="SUPFAM" id="SSF81653">
    <property type="entry name" value="Calcium ATPase, transduction domain A"/>
    <property type="match status" value="1"/>
</dbReference>
<evidence type="ECO:0000256" key="4">
    <source>
        <dbReference type="ARBA" id="ARBA00022723"/>
    </source>
</evidence>
<dbReference type="SUPFAM" id="SSF55008">
    <property type="entry name" value="HMA, heavy metal-associated domain"/>
    <property type="match status" value="1"/>
</dbReference>
<evidence type="ECO:0000313" key="11">
    <source>
        <dbReference type="EMBL" id="GIQ82344.1"/>
    </source>
</evidence>
<dbReference type="CDD" id="cd00371">
    <property type="entry name" value="HMA"/>
    <property type="match status" value="1"/>
</dbReference>
<dbReference type="PRINTS" id="PR00119">
    <property type="entry name" value="CATATPASE"/>
</dbReference>
<feature type="compositionally biased region" description="Basic and acidic residues" evidence="8">
    <location>
        <begin position="1040"/>
        <end position="1061"/>
    </location>
</feature>
<dbReference type="Pfam" id="PF00702">
    <property type="entry name" value="Hydrolase"/>
    <property type="match status" value="1"/>
</dbReference>
<feature type="transmembrane region" description="Helical" evidence="9">
    <location>
        <begin position="659"/>
        <end position="686"/>
    </location>
</feature>
<dbReference type="Gene3D" id="3.30.70.100">
    <property type="match status" value="1"/>
</dbReference>
<feature type="region of interest" description="Disordered" evidence="8">
    <location>
        <begin position="1232"/>
        <end position="1262"/>
    </location>
</feature>
<dbReference type="PANTHER" id="PTHR43520">
    <property type="entry name" value="ATP7, ISOFORM B"/>
    <property type="match status" value="1"/>
</dbReference>
<dbReference type="InterPro" id="IPR036163">
    <property type="entry name" value="HMA_dom_sf"/>
</dbReference>
<accession>A0A9K3CS79</accession>
<dbReference type="GO" id="GO:0016020">
    <property type="term" value="C:membrane"/>
    <property type="evidence" value="ECO:0007669"/>
    <property type="project" value="UniProtKB-SubCell"/>
</dbReference>
<dbReference type="AlphaFoldDB" id="A0A9K3CS79"/>
<protein>
    <submittedName>
        <fullName evidence="11">P-type ATPase</fullName>
    </submittedName>
</protein>
<feature type="compositionally biased region" description="Acidic residues" evidence="8">
    <location>
        <begin position="1069"/>
        <end position="1082"/>
    </location>
</feature>
<evidence type="ECO:0000313" key="12">
    <source>
        <dbReference type="Proteomes" id="UP000265618"/>
    </source>
</evidence>
<feature type="transmembrane region" description="Helical" evidence="9">
    <location>
        <begin position="720"/>
        <end position="744"/>
    </location>
</feature>
<keyword evidence="7 9" id="KW-0472">Membrane</keyword>
<dbReference type="InterPro" id="IPR023299">
    <property type="entry name" value="ATPase_P-typ_cyto_dom_N"/>
</dbReference>
<dbReference type="SUPFAM" id="SSF81665">
    <property type="entry name" value="Calcium ATPase, transmembrane domain M"/>
    <property type="match status" value="1"/>
</dbReference>
<dbReference type="Pfam" id="PF00122">
    <property type="entry name" value="E1-E2_ATPase"/>
    <property type="match status" value="1"/>
</dbReference>
<feature type="region of interest" description="Disordered" evidence="8">
    <location>
        <begin position="1040"/>
        <end position="1091"/>
    </location>
</feature>
<dbReference type="SUPFAM" id="SSF56784">
    <property type="entry name" value="HAD-like"/>
    <property type="match status" value="1"/>
</dbReference>
<dbReference type="InterPro" id="IPR017969">
    <property type="entry name" value="Heavy-metal-associated_CS"/>
</dbReference>
<comment type="subcellular location">
    <subcellularLocation>
        <location evidence="1">Membrane</location>
    </subcellularLocation>
</comment>
<dbReference type="GO" id="GO:0055070">
    <property type="term" value="P:copper ion homeostasis"/>
    <property type="evidence" value="ECO:0007669"/>
    <property type="project" value="TreeGrafter"/>
</dbReference>
<dbReference type="GO" id="GO:0000166">
    <property type="term" value="F:nucleotide binding"/>
    <property type="evidence" value="ECO:0007669"/>
    <property type="project" value="InterPro"/>
</dbReference>